<protein>
    <recommendedName>
        <fullName evidence="1">RNA-dependent RNA polymerase</fullName>
        <ecNumber evidence="1">2.7.7.48</ecNumber>
    </recommendedName>
</protein>
<dbReference type="AlphaFoldDB" id="T5AGN2"/>
<keyword evidence="1" id="KW-0808">Transferase</keyword>
<dbReference type="InterPro" id="IPR007855">
    <property type="entry name" value="RDRP"/>
</dbReference>
<dbReference type="Gene3D" id="1.10.8.790">
    <property type="entry name" value="RNA-dependent RNA polymerase, slab domain, helical subdomain-like"/>
    <property type="match status" value="1"/>
</dbReference>
<evidence type="ECO:0000313" key="4">
    <source>
        <dbReference type="EMBL" id="EQL00912.1"/>
    </source>
</evidence>
<dbReference type="GO" id="GO:0003723">
    <property type="term" value="F:RNA binding"/>
    <property type="evidence" value="ECO:0007669"/>
    <property type="project" value="UniProtKB-KW"/>
</dbReference>
<dbReference type="EC" id="2.7.7.48" evidence="1"/>
<comment type="catalytic activity">
    <reaction evidence="1">
        <text>RNA(n) + a ribonucleoside 5'-triphosphate = RNA(n+1) + diphosphate</text>
        <dbReference type="Rhea" id="RHEA:21248"/>
        <dbReference type="Rhea" id="RHEA-COMP:14527"/>
        <dbReference type="Rhea" id="RHEA-COMP:17342"/>
        <dbReference type="ChEBI" id="CHEBI:33019"/>
        <dbReference type="ChEBI" id="CHEBI:61557"/>
        <dbReference type="ChEBI" id="CHEBI:140395"/>
        <dbReference type="EC" id="2.7.7.48"/>
    </reaction>
</comment>
<keyword evidence="1" id="KW-0548">Nucleotidyltransferase</keyword>
<dbReference type="OrthoDB" id="10055769at2759"/>
<name>T5AGN2_OPHSC</name>
<keyword evidence="1" id="KW-0694">RNA-binding</keyword>
<dbReference type="PANTHER" id="PTHR23079:SF14">
    <property type="entry name" value="RNA-DEPENDENT RNA POLYMERASE"/>
    <property type="match status" value="1"/>
</dbReference>
<evidence type="ECO:0000256" key="2">
    <source>
        <dbReference type="SAM" id="MobiDB-lite"/>
    </source>
</evidence>
<feature type="compositionally biased region" description="Polar residues" evidence="2">
    <location>
        <begin position="176"/>
        <end position="204"/>
    </location>
</feature>
<evidence type="ECO:0000313" key="5">
    <source>
        <dbReference type="Proteomes" id="UP000019374"/>
    </source>
</evidence>
<dbReference type="InterPro" id="IPR057596">
    <property type="entry name" value="RDRP_core"/>
</dbReference>
<sequence>MPAANPTEDGLTRAIGRLNQVYGLGICNLNSRRLAQTDDEKRVDDIYQRIRDLHFTRGDDLSSCLGRFRTEADRAPVRSSFGVTSPGPQASTADKGALQCRLLEILSSPPPPTQPKPSKRVSDDSSISPAKRPRSRDKSQLRQGEAVDELPVRTRISPSGSDPPTARIIKSYFPPASTSMQTIGSSQSSFVHSAPSSGHASAQASSCTTLDDDLSDQAADAYPMSNEQLQAFADSFAKYDSRPERHIGSFFNSSAPQKLEERLKCTWRRYYSVLRGPAADFSPAKQLDSSFNEASLAVIWEVTRLLQHCSVQVAEYNLTYDASDERWHTQTALRGMHVNHGPFVGKGLPPASDAEAWTIASKGFQSKVKAVVLSAELVHRSSDTGPFFELRLNPLTLGLGHRLDRRFGADRFLEIIMPSPLTLQKELASSRQYKNCVEKMIRWLAGDTHYFLGRRWRPFFAREFEKTCQSAPGQSQFFPGKSQFLPGKSQYMQKVYFFAADGNIFRMPDPCGGVPPLSEARTPGSRTKMELHVLLDWAIAFQRNLDKPIPKQFARLALSLSRTWPTVVLERHQILCHDKDIGTHEPMNDGVGQMSRSLAKKITAHLGLTDTPSGFQARIGSAKGMWIIDVEDDGLEDKDWIEMYPSQTKWDCAFEDPHHRCFEVKDWSREMRPASLNQQFIPVLEEQALDRGAMRCAIKNHLENGLLADLDAQTAALGDPADLRLWLRQTGGSRTGNVLNGHVPFLAGLPRNEEDMIAYFLDGGIHPRKSKYILDIFFELCKKRAEHLKTKTHVKVPQSTYMLMVADFTSTLEEGEVQVTFSSKFEGGDFSDTLLEDMDVLVGRAPAHLPSDIQRVRAVSHLKLRKLKDVIIFSTKGKRSLADVTSGGDFDGDRAYVCWDRDMVNNFRNAAVPESPDLFAMGYLSKFDLTVAGVGSGAEISGAEMAAKFVFLGLYFNLAKKSLLGQCTKYKERLCYKNNTIGDRAAVILSNLVGHLVDQAKQGTIFEADNWDRLRKDVIRAPKSLDDPDYFGEKVPDHHRIQSGKHILDFLKFQVAENVVQHALKQLSQMIKDQQDARYFDSDLTKKFNSFDERGKTSETCKRLLKDLQHDIAVVSKAWAQEVRQEGKGDYATKVKKLWEMWLEIKPAEELMSSDLVYMLEVGRQTEGDLSQWNLLKASATVKHNHKFAWRMAGRQLCFLKLSQAGVADEKAAAIVHPEMWASLQPNKGFITSRRAQREAAREDDSVAAIEAVMEYDDNGLPVDDA</sequence>
<dbReference type="HOGENOM" id="CLU_002322_1_1_1"/>
<keyword evidence="1 4" id="KW-0696">RNA-directed RNA polymerase</keyword>
<gene>
    <name evidence="4" type="ORF">OCS_03382</name>
</gene>
<dbReference type="GO" id="GO:0003968">
    <property type="term" value="F:RNA-directed RNA polymerase activity"/>
    <property type="evidence" value="ECO:0007669"/>
    <property type="project" value="UniProtKB-KW"/>
</dbReference>
<feature type="domain" description="RDRP core" evidence="3">
    <location>
        <begin position="389"/>
        <end position="1055"/>
    </location>
</feature>
<comment type="similarity">
    <text evidence="1">Belongs to the RdRP family.</text>
</comment>
<dbReference type="Proteomes" id="UP000019374">
    <property type="component" value="Unassembled WGS sequence"/>
</dbReference>
<dbReference type="EMBL" id="KE652658">
    <property type="protein sequence ID" value="EQL00912.1"/>
    <property type="molecule type" value="Genomic_DNA"/>
</dbReference>
<proteinExistence type="inferred from homology"/>
<dbReference type="GO" id="GO:0030422">
    <property type="term" value="P:siRNA processing"/>
    <property type="evidence" value="ECO:0007669"/>
    <property type="project" value="TreeGrafter"/>
</dbReference>
<evidence type="ECO:0000259" key="3">
    <source>
        <dbReference type="Pfam" id="PF05183"/>
    </source>
</evidence>
<feature type="region of interest" description="Disordered" evidence="2">
    <location>
        <begin position="106"/>
        <end position="208"/>
    </location>
</feature>
<dbReference type="Pfam" id="PF05183">
    <property type="entry name" value="RdRP"/>
    <property type="match status" value="1"/>
</dbReference>
<reference evidence="4 5" key="1">
    <citation type="journal article" date="2013" name="Chin. Sci. Bull.">
        <title>Genome survey uncovers the secrets of sex and lifestyle in caterpillar fungus.</title>
        <authorList>
            <person name="Hu X."/>
            <person name="Zhang Y."/>
            <person name="Xiao G."/>
            <person name="Zheng P."/>
            <person name="Xia Y."/>
            <person name="Zhang X."/>
            <person name="St Leger R.J."/>
            <person name="Liu X."/>
            <person name="Wang C."/>
        </authorList>
    </citation>
    <scope>NUCLEOTIDE SEQUENCE [LARGE SCALE GENOMIC DNA]</scope>
    <source>
        <strain evidence="5">Co18 / CGMCC 3.14243</strain>
        <tissue evidence="4">Fruit-body</tissue>
    </source>
</reference>
<accession>T5AGN2</accession>
<dbReference type="eggNOG" id="KOG0988">
    <property type="taxonomic scope" value="Eukaryota"/>
</dbReference>
<evidence type="ECO:0000256" key="1">
    <source>
        <dbReference type="RuleBase" id="RU363098"/>
    </source>
</evidence>
<dbReference type="GO" id="GO:0031380">
    <property type="term" value="C:nuclear RNA-directed RNA polymerase complex"/>
    <property type="evidence" value="ECO:0007669"/>
    <property type="project" value="TreeGrafter"/>
</dbReference>
<organism evidence="4 5">
    <name type="scientific">Ophiocordyceps sinensis (strain Co18 / CGMCC 3.14243)</name>
    <name type="common">Yarsagumba caterpillar fungus</name>
    <name type="synonym">Hirsutella sinensis</name>
    <dbReference type="NCBI Taxonomy" id="911162"/>
    <lineage>
        <taxon>Eukaryota</taxon>
        <taxon>Fungi</taxon>
        <taxon>Dikarya</taxon>
        <taxon>Ascomycota</taxon>
        <taxon>Pezizomycotina</taxon>
        <taxon>Sordariomycetes</taxon>
        <taxon>Hypocreomycetidae</taxon>
        <taxon>Hypocreales</taxon>
        <taxon>Ophiocordycipitaceae</taxon>
        <taxon>Ophiocordyceps</taxon>
    </lineage>
</organism>
<dbReference type="PANTHER" id="PTHR23079">
    <property type="entry name" value="RNA-DEPENDENT RNA POLYMERASE"/>
    <property type="match status" value="1"/>
</dbReference>